<keyword evidence="2" id="KW-1185">Reference proteome</keyword>
<dbReference type="Proteomes" id="UP001177021">
    <property type="component" value="Unassembled WGS sequence"/>
</dbReference>
<protein>
    <submittedName>
        <fullName evidence="1">Uncharacterized protein</fullName>
    </submittedName>
</protein>
<evidence type="ECO:0000313" key="2">
    <source>
        <dbReference type="Proteomes" id="UP001177021"/>
    </source>
</evidence>
<sequence length="751" mass="81377">MTEGKVSPDPVAIDAPGGFLFEWWSVFWDIFIARTNEKHSENAAAYLETQQIKAKEQQLQMQQLQLMRQAQLQKRDPNHPPIGSPLHAISTEGVLGQSTATALAAKMYEDRMKSSNPMDTETSQPLLDARMALLKSTNHPGQMVQANSGSVTALQQMQARTQQISQDIKSEVNMGNMQRSLPMDPSSIYGQGGMQSKSGITNAGLNQGVGGLTLKGWPLTGIEQIRPGFGAQVQKPLLQSANQFQLLPQQQQQQLLAQAHAQGNIGNSQVYGDMDPQRLRGLARGGLNVKDSQPTANDGPIGSPMQSTSSKQINMPQMQQSISQQQQDPLHPQQMVQNNRKRKGPTSSGAANSTGTGNTHGPSNSQPSTPSTHTPGDGVAMVGNLQNVTGVSKGLMMYGTEGAGGLASSTNQLDDMEHFGDVGSLDENVESFLSQDDGDGKDLFGTLKRNPSEHATDASKAFSFNEVGSIRKSNGKVVCCHFSSDGKILASAGHDKKVVLWNMETLQTQSTPEEHTVIITDVRFRPNSTQLATSSFDTTVRLWDAADPSFSLQSYSGHTSHVASLDFHPKKNDIFCSCDDNNEIRLWNISQYSCTRVFKGGSTQVRFQPRSGHLLAAASGNVVSVFDVETDRQMHSLQGHSAEVHCVCWDTNGDYLASVSQESVKVWSLASGDCIHELNSSGNMFQSCVFHPSYSNLLVIGGYQSLELWNMAENKCMTIPAHEGVISALAQSPVTGMVASASHDKSVKIWK</sequence>
<accession>A0ACB0LYB4</accession>
<organism evidence="1 2">
    <name type="scientific">Trifolium pratense</name>
    <name type="common">Red clover</name>
    <dbReference type="NCBI Taxonomy" id="57577"/>
    <lineage>
        <taxon>Eukaryota</taxon>
        <taxon>Viridiplantae</taxon>
        <taxon>Streptophyta</taxon>
        <taxon>Embryophyta</taxon>
        <taxon>Tracheophyta</taxon>
        <taxon>Spermatophyta</taxon>
        <taxon>Magnoliopsida</taxon>
        <taxon>eudicotyledons</taxon>
        <taxon>Gunneridae</taxon>
        <taxon>Pentapetalae</taxon>
        <taxon>rosids</taxon>
        <taxon>fabids</taxon>
        <taxon>Fabales</taxon>
        <taxon>Fabaceae</taxon>
        <taxon>Papilionoideae</taxon>
        <taxon>50 kb inversion clade</taxon>
        <taxon>NPAAA clade</taxon>
        <taxon>Hologalegina</taxon>
        <taxon>IRL clade</taxon>
        <taxon>Trifolieae</taxon>
        <taxon>Trifolium</taxon>
    </lineage>
</organism>
<dbReference type="EMBL" id="CASHSV030000716">
    <property type="protein sequence ID" value="CAJ2673403.1"/>
    <property type="molecule type" value="Genomic_DNA"/>
</dbReference>
<evidence type="ECO:0000313" key="1">
    <source>
        <dbReference type="EMBL" id="CAJ2673403.1"/>
    </source>
</evidence>
<reference evidence="1" key="1">
    <citation type="submission" date="2023-10" db="EMBL/GenBank/DDBJ databases">
        <authorList>
            <person name="Rodriguez Cubillos JULIANA M."/>
            <person name="De Vega J."/>
        </authorList>
    </citation>
    <scope>NUCLEOTIDE SEQUENCE</scope>
</reference>
<proteinExistence type="predicted"/>
<gene>
    <name evidence="1" type="ORF">MILVUS5_LOCUS36883</name>
</gene>
<comment type="caution">
    <text evidence="1">The sequence shown here is derived from an EMBL/GenBank/DDBJ whole genome shotgun (WGS) entry which is preliminary data.</text>
</comment>
<name>A0ACB0LYB4_TRIPR</name>